<dbReference type="InterPro" id="IPR036890">
    <property type="entry name" value="HATPase_C_sf"/>
</dbReference>
<dbReference type="Gene3D" id="6.10.340.10">
    <property type="match status" value="1"/>
</dbReference>
<name>A0A2H9VSS0_9SPHI</name>
<dbReference type="Gene3D" id="1.10.287.130">
    <property type="match status" value="1"/>
</dbReference>
<dbReference type="InterPro" id="IPR036097">
    <property type="entry name" value="HisK_dim/P_sf"/>
</dbReference>
<dbReference type="Gene3D" id="3.30.565.10">
    <property type="entry name" value="Histidine kinase-like ATPase, C-terminal domain"/>
    <property type="match status" value="1"/>
</dbReference>
<dbReference type="EMBL" id="PGFJ01000001">
    <property type="protein sequence ID" value="PJJ83855.1"/>
    <property type="molecule type" value="Genomic_DNA"/>
</dbReference>
<keyword evidence="10" id="KW-0472">Membrane</keyword>
<keyword evidence="10" id="KW-0812">Transmembrane</keyword>
<evidence type="ECO:0000313" key="14">
    <source>
        <dbReference type="Proteomes" id="UP000242687"/>
    </source>
</evidence>
<evidence type="ECO:0000256" key="10">
    <source>
        <dbReference type="SAM" id="Phobius"/>
    </source>
</evidence>
<sequence>MRLKNKLTLLFAVMTSALLLAFAVAVYFSYAKSRQDEYYRQLKVRSAIKANLLLKAGIKADVLQLIYKNSSDAFFPEEVAIYDTGFNLLYHDDINVDKVKETRQMIDEVIRKKEIRFNQGSLQEIGFLYQNDGKQFIVTAAAKDHTGERMLRGLRSTLFFAFVASIIIITVVGRFLSSKALQPVSKLVDNVNAITASNLHQTVDEGNGKDELAELAVTFNKMLKRLEYSFGAQKLFVYNISHELRTPLAAMIGELDLALSKDRSIEDYKKVIGLSLTDAKRINRLINGMLDLAKASYDQSEVSFKELRLDEILLDASRQVMDKNNTFTVPLSFDQEIEDDQYITIRGNEYLLTTAFVNLMENGCKFSSKKQCKVGISYSKEKTIINFVDEGIGIPKEELENIFTPFYRGSNSQYAEGYGIGLSLCQKIVELHKGNIALNSIPNKGTTFTVTLPHL</sequence>
<keyword evidence="4" id="KW-0597">Phosphoprotein</keyword>
<keyword evidence="8" id="KW-0067">ATP-binding</keyword>
<proteinExistence type="predicted"/>
<dbReference type="InterPro" id="IPR004358">
    <property type="entry name" value="Sig_transdc_His_kin-like_C"/>
</dbReference>
<evidence type="ECO:0000256" key="9">
    <source>
        <dbReference type="ARBA" id="ARBA00023012"/>
    </source>
</evidence>
<feature type="domain" description="HAMP" evidence="12">
    <location>
        <begin position="178"/>
        <end position="231"/>
    </location>
</feature>
<dbReference type="PANTHER" id="PTHR42878">
    <property type="entry name" value="TWO-COMPONENT HISTIDINE KINASE"/>
    <property type="match status" value="1"/>
</dbReference>
<dbReference type="FunFam" id="1.10.287.130:FF:000001">
    <property type="entry name" value="Two-component sensor histidine kinase"/>
    <property type="match status" value="1"/>
</dbReference>
<evidence type="ECO:0000256" key="5">
    <source>
        <dbReference type="ARBA" id="ARBA00022679"/>
    </source>
</evidence>
<dbReference type="GO" id="GO:0007234">
    <property type="term" value="P:osmosensory signaling via phosphorelay pathway"/>
    <property type="evidence" value="ECO:0007669"/>
    <property type="project" value="TreeGrafter"/>
</dbReference>
<dbReference type="PANTHER" id="PTHR42878:SF7">
    <property type="entry name" value="SENSOR HISTIDINE KINASE GLRK"/>
    <property type="match status" value="1"/>
</dbReference>
<dbReference type="SUPFAM" id="SSF47384">
    <property type="entry name" value="Homodimeric domain of signal transducing histidine kinase"/>
    <property type="match status" value="1"/>
</dbReference>
<dbReference type="EC" id="2.7.13.3" evidence="3"/>
<evidence type="ECO:0000256" key="2">
    <source>
        <dbReference type="ARBA" id="ARBA00004370"/>
    </source>
</evidence>
<accession>A0A2H9VSS0</accession>
<dbReference type="GO" id="GO:0000156">
    <property type="term" value="F:phosphorelay response regulator activity"/>
    <property type="evidence" value="ECO:0007669"/>
    <property type="project" value="TreeGrafter"/>
</dbReference>
<dbReference type="CDD" id="cd06225">
    <property type="entry name" value="HAMP"/>
    <property type="match status" value="1"/>
</dbReference>
<evidence type="ECO:0000259" key="11">
    <source>
        <dbReference type="PROSITE" id="PS50109"/>
    </source>
</evidence>
<dbReference type="Pfam" id="PF02518">
    <property type="entry name" value="HATPase_c"/>
    <property type="match status" value="1"/>
</dbReference>
<dbReference type="CDD" id="cd00075">
    <property type="entry name" value="HATPase"/>
    <property type="match status" value="1"/>
</dbReference>
<dbReference type="GO" id="GO:0000155">
    <property type="term" value="F:phosphorelay sensor kinase activity"/>
    <property type="evidence" value="ECO:0007669"/>
    <property type="project" value="InterPro"/>
</dbReference>
<feature type="transmembrane region" description="Helical" evidence="10">
    <location>
        <begin position="158"/>
        <end position="176"/>
    </location>
</feature>
<evidence type="ECO:0000256" key="3">
    <source>
        <dbReference type="ARBA" id="ARBA00012438"/>
    </source>
</evidence>
<dbReference type="InterPro" id="IPR050351">
    <property type="entry name" value="BphY/WalK/GraS-like"/>
</dbReference>
<dbReference type="SUPFAM" id="SSF55874">
    <property type="entry name" value="ATPase domain of HSP90 chaperone/DNA topoisomerase II/histidine kinase"/>
    <property type="match status" value="1"/>
</dbReference>
<keyword evidence="10" id="KW-1133">Transmembrane helix</keyword>
<dbReference type="SUPFAM" id="SSF158472">
    <property type="entry name" value="HAMP domain-like"/>
    <property type="match status" value="1"/>
</dbReference>
<dbReference type="RefSeq" id="WP_100340091.1">
    <property type="nucleotide sequence ID" value="NZ_PGFJ01000001.1"/>
</dbReference>
<dbReference type="Pfam" id="PF00512">
    <property type="entry name" value="HisKA"/>
    <property type="match status" value="1"/>
</dbReference>
<dbReference type="CDD" id="cd00082">
    <property type="entry name" value="HisKA"/>
    <property type="match status" value="1"/>
</dbReference>
<dbReference type="SMART" id="SM00387">
    <property type="entry name" value="HATPase_c"/>
    <property type="match status" value="1"/>
</dbReference>
<dbReference type="AlphaFoldDB" id="A0A2H9VSS0"/>
<dbReference type="PROSITE" id="PS50885">
    <property type="entry name" value="HAMP"/>
    <property type="match status" value="1"/>
</dbReference>
<keyword evidence="5" id="KW-0808">Transferase</keyword>
<keyword evidence="9" id="KW-0902">Two-component regulatory system</keyword>
<evidence type="ECO:0000256" key="1">
    <source>
        <dbReference type="ARBA" id="ARBA00000085"/>
    </source>
</evidence>
<dbReference type="Pfam" id="PF00672">
    <property type="entry name" value="HAMP"/>
    <property type="match status" value="1"/>
</dbReference>
<dbReference type="GO" id="GO:0005524">
    <property type="term" value="F:ATP binding"/>
    <property type="evidence" value="ECO:0007669"/>
    <property type="project" value="UniProtKB-KW"/>
</dbReference>
<evidence type="ECO:0000256" key="4">
    <source>
        <dbReference type="ARBA" id="ARBA00022553"/>
    </source>
</evidence>
<evidence type="ECO:0000259" key="12">
    <source>
        <dbReference type="PROSITE" id="PS50885"/>
    </source>
</evidence>
<dbReference type="InterPro" id="IPR003660">
    <property type="entry name" value="HAMP_dom"/>
</dbReference>
<dbReference type="InterPro" id="IPR003661">
    <property type="entry name" value="HisK_dim/P_dom"/>
</dbReference>
<reference evidence="13 14" key="1">
    <citation type="submission" date="2017-11" db="EMBL/GenBank/DDBJ databases">
        <title>Genomic Encyclopedia of Archaeal and Bacterial Type Strains, Phase II (KMG-II): From Individual Species to Whole Genera.</title>
        <authorList>
            <person name="Goeker M."/>
        </authorList>
    </citation>
    <scope>NUCLEOTIDE SEQUENCE [LARGE SCALE GENOMIC DNA]</scope>
    <source>
        <strain evidence="13 14">DSM 28175</strain>
    </source>
</reference>
<evidence type="ECO:0000313" key="13">
    <source>
        <dbReference type="EMBL" id="PJJ83855.1"/>
    </source>
</evidence>
<comment type="subcellular location">
    <subcellularLocation>
        <location evidence="2">Membrane</location>
    </subcellularLocation>
</comment>
<evidence type="ECO:0000256" key="7">
    <source>
        <dbReference type="ARBA" id="ARBA00022777"/>
    </source>
</evidence>
<dbReference type="PROSITE" id="PS50109">
    <property type="entry name" value="HIS_KIN"/>
    <property type="match status" value="1"/>
</dbReference>
<protein>
    <recommendedName>
        <fullName evidence="3">histidine kinase</fullName>
        <ecNumber evidence="3">2.7.13.3</ecNumber>
    </recommendedName>
</protein>
<organism evidence="13 14">
    <name type="scientific">Mucilaginibacter auburnensis</name>
    <dbReference type="NCBI Taxonomy" id="1457233"/>
    <lineage>
        <taxon>Bacteria</taxon>
        <taxon>Pseudomonadati</taxon>
        <taxon>Bacteroidota</taxon>
        <taxon>Sphingobacteriia</taxon>
        <taxon>Sphingobacteriales</taxon>
        <taxon>Sphingobacteriaceae</taxon>
        <taxon>Mucilaginibacter</taxon>
    </lineage>
</organism>
<dbReference type="InterPro" id="IPR005467">
    <property type="entry name" value="His_kinase_dom"/>
</dbReference>
<dbReference type="OrthoDB" id="594725at2"/>
<dbReference type="GO" id="GO:0030295">
    <property type="term" value="F:protein kinase activator activity"/>
    <property type="evidence" value="ECO:0007669"/>
    <property type="project" value="TreeGrafter"/>
</dbReference>
<keyword evidence="14" id="KW-1185">Reference proteome</keyword>
<dbReference type="GO" id="GO:0016020">
    <property type="term" value="C:membrane"/>
    <property type="evidence" value="ECO:0007669"/>
    <property type="project" value="UniProtKB-SubCell"/>
</dbReference>
<dbReference type="InterPro" id="IPR003594">
    <property type="entry name" value="HATPase_dom"/>
</dbReference>
<evidence type="ECO:0000256" key="8">
    <source>
        <dbReference type="ARBA" id="ARBA00022840"/>
    </source>
</evidence>
<dbReference type="PRINTS" id="PR00344">
    <property type="entry name" value="BCTRLSENSOR"/>
</dbReference>
<feature type="domain" description="Histidine kinase" evidence="11">
    <location>
        <begin position="239"/>
        <end position="455"/>
    </location>
</feature>
<keyword evidence="6" id="KW-0547">Nucleotide-binding</keyword>
<gene>
    <name evidence="13" type="ORF">CLV57_0850</name>
</gene>
<dbReference type="SMART" id="SM00388">
    <property type="entry name" value="HisKA"/>
    <property type="match status" value="1"/>
</dbReference>
<dbReference type="Proteomes" id="UP000242687">
    <property type="component" value="Unassembled WGS sequence"/>
</dbReference>
<keyword evidence="7 13" id="KW-0418">Kinase</keyword>
<evidence type="ECO:0000256" key="6">
    <source>
        <dbReference type="ARBA" id="ARBA00022741"/>
    </source>
</evidence>
<comment type="catalytic activity">
    <reaction evidence="1">
        <text>ATP + protein L-histidine = ADP + protein N-phospho-L-histidine.</text>
        <dbReference type="EC" id="2.7.13.3"/>
    </reaction>
</comment>
<dbReference type="SMART" id="SM00304">
    <property type="entry name" value="HAMP"/>
    <property type="match status" value="1"/>
</dbReference>
<comment type="caution">
    <text evidence="13">The sequence shown here is derived from an EMBL/GenBank/DDBJ whole genome shotgun (WGS) entry which is preliminary data.</text>
</comment>